<dbReference type="InterPro" id="IPR003599">
    <property type="entry name" value="Ig_sub"/>
</dbReference>
<evidence type="ECO:0000313" key="4">
    <source>
        <dbReference type="Proteomes" id="UP000299102"/>
    </source>
</evidence>
<dbReference type="STRING" id="151549.A0A4C1WWX3"/>
<evidence type="ECO:0000313" key="3">
    <source>
        <dbReference type="EMBL" id="GBP55403.1"/>
    </source>
</evidence>
<comment type="caution">
    <text evidence="3">The sequence shown here is derived from an EMBL/GenBank/DDBJ whole genome shotgun (WGS) entry which is preliminary data.</text>
</comment>
<dbReference type="Gene3D" id="2.60.40.10">
    <property type="entry name" value="Immunoglobulins"/>
    <property type="match status" value="1"/>
</dbReference>
<name>A0A4C1WWX3_EUMVA</name>
<dbReference type="InterPro" id="IPR013783">
    <property type="entry name" value="Ig-like_fold"/>
</dbReference>
<dbReference type="PROSITE" id="PS50835">
    <property type="entry name" value="IG_LIKE"/>
    <property type="match status" value="1"/>
</dbReference>
<dbReference type="OrthoDB" id="6333371at2759"/>
<dbReference type="PANTHER" id="PTHR21261:SF15">
    <property type="entry name" value="BEATEN PATH IIIA, ISOFORM D-RELATED"/>
    <property type="match status" value="1"/>
</dbReference>
<dbReference type="SUPFAM" id="SSF48726">
    <property type="entry name" value="Immunoglobulin"/>
    <property type="match status" value="1"/>
</dbReference>
<gene>
    <name evidence="3" type="ORF">EVAR_45725_1</name>
</gene>
<feature type="region of interest" description="Disordered" evidence="1">
    <location>
        <begin position="165"/>
        <end position="184"/>
    </location>
</feature>
<dbReference type="InterPro" id="IPR036179">
    <property type="entry name" value="Ig-like_dom_sf"/>
</dbReference>
<dbReference type="FunFam" id="2.60.40.10:FF:000437">
    <property type="entry name" value="Beat-IIIc, isoform A"/>
    <property type="match status" value="1"/>
</dbReference>
<feature type="compositionally biased region" description="Basic and acidic residues" evidence="1">
    <location>
        <begin position="169"/>
        <end position="184"/>
    </location>
</feature>
<dbReference type="EMBL" id="BGZK01000667">
    <property type="protein sequence ID" value="GBP55403.1"/>
    <property type="molecule type" value="Genomic_DNA"/>
</dbReference>
<sequence>MTVPLVIKRIFRIITTKEGSQRESVMLTEESFNQKNDSSPGAGGLRTTELKITPSVVQRGRNVTMACIHQLHDYGVYSVKWYKGNHEFYRYSPLDTPTTRLIPANGIKIDRLRSNETHVVLISVGPTLSGNYSCEVIQNSPSYPQYVATARLDVVECDSEIKSTSLEPKGTRLDPRELTDKLLT</sequence>
<organism evidence="3 4">
    <name type="scientific">Eumeta variegata</name>
    <name type="common">Bagworm moth</name>
    <name type="synonym">Eumeta japonica</name>
    <dbReference type="NCBI Taxonomy" id="151549"/>
    <lineage>
        <taxon>Eukaryota</taxon>
        <taxon>Metazoa</taxon>
        <taxon>Ecdysozoa</taxon>
        <taxon>Arthropoda</taxon>
        <taxon>Hexapoda</taxon>
        <taxon>Insecta</taxon>
        <taxon>Pterygota</taxon>
        <taxon>Neoptera</taxon>
        <taxon>Endopterygota</taxon>
        <taxon>Lepidoptera</taxon>
        <taxon>Glossata</taxon>
        <taxon>Ditrysia</taxon>
        <taxon>Tineoidea</taxon>
        <taxon>Psychidae</taxon>
        <taxon>Oiketicinae</taxon>
        <taxon>Eumeta</taxon>
    </lineage>
</organism>
<evidence type="ECO:0000256" key="1">
    <source>
        <dbReference type="SAM" id="MobiDB-lite"/>
    </source>
</evidence>
<accession>A0A4C1WWX3</accession>
<proteinExistence type="predicted"/>
<dbReference type="Proteomes" id="UP000299102">
    <property type="component" value="Unassembled WGS sequence"/>
</dbReference>
<protein>
    <recommendedName>
        <fullName evidence="2">Ig-like domain-containing protein</fullName>
    </recommendedName>
</protein>
<feature type="domain" description="Ig-like" evidence="2">
    <location>
        <begin position="40"/>
        <end position="150"/>
    </location>
</feature>
<keyword evidence="4" id="KW-1185">Reference proteome</keyword>
<evidence type="ECO:0000259" key="2">
    <source>
        <dbReference type="PROSITE" id="PS50835"/>
    </source>
</evidence>
<reference evidence="3 4" key="1">
    <citation type="journal article" date="2019" name="Commun. Biol.">
        <title>The bagworm genome reveals a unique fibroin gene that provides high tensile strength.</title>
        <authorList>
            <person name="Kono N."/>
            <person name="Nakamura H."/>
            <person name="Ohtoshi R."/>
            <person name="Tomita M."/>
            <person name="Numata K."/>
            <person name="Arakawa K."/>
        </authorList>
    </citation>
    <scope>NUCLEOTIDE SEQUENCE [LARGE SCALE GENOMIC DNA]</scope>
</reference>
<dbReference type="PANTHER" id="PTHR21261">
    <property type="entry name" value="BEAT PROTEIN"/>
    <property type="match status" value="1"/>
</dbReference>
<dbReference type="SMART" id="SM00409">
    <property type="entry name" value="IG"/>
    <property type="match status" value="1"/>
</dbReference>
<dbReference type="AlphaFoldDB" id="A0A4C1WWX3"/>
<dbReference type="InterPro" id="IPR007110">
    <property type="entry name" value="Ig-like_dom"/>
</dbReference>